<keyword evidence="2" id="KW-1185">Reference proteome</keyword>
<dbReference type="Proteomes" id="UP000054721">
    <property type="component" value="Unassembled WGS sequence"/>
</dbReference>
<comment type="caution">
    <text evidence="1">The sequence shown here is derived from an EMBL/GenBank/DDBJ whole genome shotgun (WGS) entry which is preliminary data.</text>
</comment>
<dbReference type="AlphaFoldDB" id="A0A0V1KJS3"/>
<proteinExistence type="predicted"/>
<evidence type="ECO:0000313" key="2">
    <source>
        <dbReference type="Proteomes" id="UP000054721"/>
    </source>
</evidence>
<dbReference type="EMBL" id="JYDW01000718">
    <property type="protein sequence ID" value="KRZ47524.1"/>
    <property type="molecule type" value="Genomic_DNA"/>
</dbReference>
<accession>A0A0V1KJS3</accession>
<gene>
    <name evidence="1" type="ORF">T02_12168</name>
</gene>
<protein>
    <submittedName>
        <fullName evidence="1">Uncharacterized protein</fullName>
    </submittedName>
</protein>
<reference evidence="1 2" key="1">
    <citation type="submission" date="2015-05" db="EMBL/GenBank/DDBJ databases">
        <title>Evolution of Trichinella species and genotypes.</title>
        <authorList>
            <person name="Korhonen P.K."/>
            <person name="Edoardo P."/>
            <person name="Giuseppe L.R."/>
            <person name="Gasser R.B."/>
        </authorList>
    </citation>
    <scope>NUCLEOTIDE SEQUENCE [LARGE SCALE GENOMIC DNA]</scope>
    <source>
        <strain evidence="1">ISS10</strain>
    </source>
</reference>
<sequence>MLVLLVSEHHVGLHFILRKLYSTSVYPKPKELDFVHCQYAIFFDIIEVWFYACNVYKMGIHQSLKYGSCHVYTER</sequence>
<evidence type="ECO:0000313" key="1">
    <source>
        <dbReference type="EMBL" id="KRZ47524.1"/>
    </source>
</evidence>
<organism evidence="1 2">
    <name type="scientific">Trichinella nativa</name>
    <dbReference type="NCBI Taxonomy" id="6335"/>
    <lineage>
        <taxon>Eukaryota</taxon>
        <taxon>Metazoa</taxon>
        <taxon>Ecdysozoa</taxon>
        <taxon>Nematoda</taxon>
        <taxon>Enoplea</taxon>
        <taxon>Dorylaimia</taxon>
        <taxon>Trichinellida</taxon>
        <taxon>Trichinellidae</taxon>
        <taxon>Trichinella</taxon>
    </lineage>
</organism>
<name>A0A0V1KJS3_9BILA</name>